<feature type="compositionally biased region" description="Low complexity" evidence="1">
    <location>
        <begin position="46"/>
        <end position="56"/>
    </location>
</feature>
<feature type="region of interest" description="Disordered" evidence="1">
    <location>
        <begin position="295"/>
        <end position="340"/>
    </location>
</feature>
<evidence type="ECO:0000313" key="2">
    <source>
        <dbReference type="EMBL" id="ORY23637.1"/>
    </source>
</evidence>
<feature type="region of interest" description="Disordered" evidence="1">
    <location>
        <begin position="165"/>
        <end position="254"/>
    </location>
</feature>
<dbReference type="AlphaFoldDB" id="A0A1Y2AN37"/>
<evidence type="ECO:0000256" key="1">
    <source>
        <dbReference type="SAM" id="MobiDB-lite"/>
    </source>
</evidence>
<dbReference type="Proteomes" id="UP000193986">
    <property type="component" value="Unassembled WGS sequence"/>
</dbReference>
<protein>
    <submittedName>
        <fullName evidence="2">Uncharacterized protein</fullName>
    </submittedName>
</protein>
<feature type="compositionally biased region" description="Basic and acidic residues" evidence="1">
    <location>
        <begin position="326"/>
        <end position="340"/>
    </location>
</feature>
<proteinExistence type="predicted"/>
<dbReference type="EMBL" id="MCFC01000077">
    <property type="protein sequence ID" value="ORY23637.1"/>
    <property type="molecule type" value="Genomic_DNA"/>
</dbReference>
<keyword evidence="3" id="KW-1185">Reference proteome</keyword>
<feature type="compositionally biased region" description="Polar residues" evidence="1">
    <location>
        <begin position="173"/>
        <end position="183"/>
    </location>
</feature>
<feature type="compositionally biased region" description="Pro residues" evidence="1">
    <location>
        <begin position="185"/>
        <end position="206"/>
    </location>
</feature>
<comment type="caution">
    <text evidence="2">The sequence shown here is derived from an EMBL/GenBank/DDBJ whole genome shotgun (WGS) entry which is preliminary data.</text>
</comment>
<dbReference type="InParanoid" id="A0A1Y2AN37"/>
<feature type="compositionally biased region" description="Polar residues" evidence="1">
    <location>
        <begin position="1"/>
        <end position="12"/>
    </location>
</feature>
<feature type="region of interest" description="Disordered" evidence="1">
    <location>
        <begin position="1"/>
        <end position="87"/>
    </location>
</feature>
<evidence type="ECO:0000313" key="3">
    <source>
        <dbReference type="Proteomes" id="UP000193986"/>
    </source>
</evidence>
<feature type="compositionally biased region" description="Basic and acidic residues" evidence="1">
    <location>
        <begin position="229"/>
        <end position="248"/>
    </location>
</feature>
<accession>A0A1Y2AN37</accession>
<sequence>MMPTATPTSGPSTRVPLRERDRFHPYTTASSSSSSSSSQTLRPKFSSSSPQQQQQQLEEGTTNMPPSPPQSRREDSETPSSFLGLGVAFGAAGSGKWWDEELPPPPASLGSILDSFRRSGEGDRELLLSILGAKKAEEERLTALIQTRLTVLQARLSLHSAAASMAAAPERTPSLTSSGSSAVDSPPPPTSNMFMPPPPPPPPPPSFEKDYLHLAHPRAHGQGRTSPSSEKENHHAYPHTQPEKETHHSYPHTQPQKEYVHLPHPHINAHTHSYRGSSPLANEVPRQMTGRYFHLAADKSGSTSPKRGVSSRDRRGLEMLLDAGMSEERGRREERVEDVA</sequence>
<gene>
    <name evidence="2" type="ORF">BCR39DRAFT_549051</name>
</gene>
<name>A0A1Y2AN37_9TREE</name>
<organism evidence="2 3">
    <name type="scientific">Naematelia encephala</name>
    <dbReference type="NCBI Taxonomy" id="71784"/>
    <lineage>
        <taxon>Eukaryota</taxon>
        <taxon>Fungi</taxon>
        <taxon>Dikarya</taxon>
        <taxon>Basidiomycota</taxon>
        <taxon>Agaricomycotina</taxon>
        <taxon>Tremellomycetes</taxon>
        <taxon>Tremellales</taxon>
        <taxon>Naemateliaceae</taxon>
        <taxon>Naematelia</taxon>
    </lineage>
</organism>
<dbReference type="OrthoDB" id="2537258at2759"/>
<reference evidence="2 3" key="1">
    <citation type="submission" date="2016-07" db="EMBL/GenBank/DDBJ databases">
        <title>Pervasive Adenine N6-methylation of Active Genes in Fungi.</title>
        <authorList>
            <consortium name="DOE Joint Genome Institute"/>
            <person name="Mondo S.J."/>
            <person name="Dannebaum R.O."/>
            <person name="Kuo R.C."/>
            <person name="Labutti K."/>
            <person name="Haridas S."/>
            <person name="Kuo A."/>
            <person name="Salamov A."/>
            <person name="Ahrendt S.R."/>
            <person name="Lipzen A."/>
            <person name="Sullivan W."/>
            <person name="Andreopoulos W.B."/>
            <person name="Clum A."/>
            <person name="Lindquist E."/>
            <person name="Daum C."/>
            <person name="Ramamoorthy G.K."/>
            <person name="Gryganskyi A."/>
            <person name="Culley D."/>
            <person name="Magnuson J.K."/>
            <person name="James T.Y."/>
            <person name="O'Malley M.A."/>
            <person name="Stajich J.E."/>
            <person name="Spatafora J.W."/>
            <person name="Visel A."/>
            <person name="Grigoriev I.V."/>
        </authorList>
    </citation>
    <scope>NUCLEOTIDE SEQUENCE [LARGE SCALE GENOMIC DNA]</scope>
    <source>
        <strain evidence="2 3">68-887.2</strain>
    </source>
</reference>